<feature type="compositionally biased region" description="Polar residues" evidence="1">
    <location>
        <begin position="592"/>
        <end position="604"/>
    </location>
</feature>
<dbReference type="SUPFAM" id="SSF52540">
    <property type="entry name" value="P-loop containing nucleoside triphosphate hydrolases"/>
    <property type="match status" value="1"/>
</dbReference>
<evidence type="ECO:0000313" key="3">
    <source>
        <dbReference type="Proteomes" id="UP000247792"/>
    </source>
</evidence>
<dbReference type="Proteomes" id="UP000247792">
    <property type="component" value="Unassembled WGS sequence"/>
</dbReference>
<evidence type="ECO:0000313" key="2">
    <source>
        <dbReference type="EMBL" id="PXX43217.1"/>
    </source>
</evidence>
<dbReference type="Gene3D" id="3.40.50.300">
    <property type="entry name" value="P-loop containing nucleotide triphosphate hydrolases"/>
    <property type="match status" value="1"/>
</dbReference>
<dbReference type="RefSeq" id="WP_110255755.1">
    <property type="nucleotide sequence ID" value="NZ_QJKB01000004.1"/>
</dbReference>
<dbReference type="InterPro" id="IPR027417">
    <property type="entry name" value="P-loop_NTPase"/>
</dbReference>
<proteinExistence type="predicted"/>
<protein>
    <submittedName>
        <fullName evidence="2">Uncharacterized protein DUF3732</fullName>
    </submittedName>
</protein>
<dbReference type="Pfam" id="PF12532">
    <property type="entry name" value="DUF3732"/>
    <property type="match status" value="1"/>
</dbReference>
<reference evidence="2 3" key="1">
    <citation type="submission" date="2018-05" db="EMBL/GenBank/DDBJ databases">
        <title>Genomic Encyclopedia of Type Strains, Phase IV (KMG-IV): sequencing the most valuable type-strain genomes for metagenomic binning, comparative biology and taxonomic classification.</title>
        <authorList>
            <person name="Goeker M."/>
        </authorList>
    </citation>
    <scope>NUCLEOTIDE SEQUENCE [LARGE SCALE GENOMIC DNA]</scope>
    <source>
        <strain evidence="2 3">DSM 19792</strain>
    </source>
</reference>
<dbReference type="InterPro" id="IPR022205">
    <property type="entry name" value="DUF3732"/>
</dbReference>
<gene>
    <name evidence="2" type="ORF">DFR42_104218</name>
</gene>
<evidence type="ECO:0000256" key="1">
    <source>
        <dbReference type="SAM" id="MobiDB-lite"/>
    </source>
</evidence>
<sequence>MTRWNVKTIFFLGIEDQFSEIPLDVGQVNIITGASGTGKSAVIKALDYCLGSSKCVLPIYVRRHCLAVGMKWVRNSDEIIVCRKIPPIGQNTSDHMYVSSGKNLPLPKIIEQFEGRTTVEAAKGILERAFGIDDTDKQSPQGSELLGRATIRHVTPYLFVTKEVIDSETVLLHGLNDPKKSKAIIATLPFFLGVNNSSITAAEARLRQLRKAFETENSREKARRSNQSLLKQRTQILLAEARDIGLISEIPDDADEKELVNLLQETVGNQSKQLQYPADGDLKALYEKRRLVLTELNQKKRIFQSTTIASNESQGYQNAVSRQLEKLRIAEHLNLSDIPTECPVCHAHTEIGIVTAQALKATLETIRSENSSVERIRPQLDEQLNATSEKIQYLSIELRKLDAGIASMLASLQDSKQLMDLAQVHAYFRGKVSYFLNTIDDKLLTPGKDLSDLSNEISELESIINNDSHRIRLKRAESVISRNATEIFEKLPKEEPCLGAELQFSSREPKINLIEPDPKGAILNMADIGSDQNYLAVHIALAFGLQRYFEKARSPVPGLIVLDQLSRPYFPNHDRSSDEEIDENDDLEKSDPNTTSNSTGSDVIQINSDDEDFYAMKNHIDFLFSEVAARSGLQVLLIEHAYFKDDPRYVQATKARWTRASGLALIPKNWKRRQDSK</sequence>
<dbReference type="AlphaFoldDB" id="A0A318J9L9"/>
<organism evidence="2 3">
    <name type="scientific">Undibacterium pigrum</name>
    <dbReference type="NCBI Taxonomy" id="401470"/>
    <lineage>
        <taxon>Bacteria</taxon>
        <taxon>Pseudomonadati</taxon>
        <taxon>Pseudomonadota</taxon>
        <taxon>Betaproteobacteria</taxon>
        <taxon>Burkholderiales</taxon>
        <taxon>Oxalobacteraceae</taxon>
        <taxon>Undibacterium</taxon>
    </lineage>
</organism>
<dbReference type="EMBL" id="QJKB01000004">
    <property type="protein sequence ID" value="PXX43217.1"/>
    <property type="molecule type" value="Genomic_DNA"/>
</dbReference>
<feature type="compositionally biased region" description="Acidic residues" evidence="1">
    <location>
        <begin position="579"/>
        <end position="588"/>
    </location>
</feature>
<keyword evidence="3" id="KW-1185">Reference proteome</keyword>
<comment type="caution">
    <text evidence="2">The sequence shown here is derived from an EMBL/GenBank/DDBJ whole genome shotgun (WGS) entry which is preliminary data.</text>
</comment>
<dbReference type="OrthoDB" id="103556at2"/>
<accession>A0A318J9L9</accession>
<feature type="region of interest" description="Disordered" evidence="1">
    <location>
        <begin position="572"/>
        <end position="604"/>
    </location>
</feature>
<name>A0A318J9L9_9BURK</name>